<dbReference type="KEGG" id="app:CAP2UW1_2057"/>
<feature type="chain" id="PRO_5002983891" evidence="1">
    <location>
        <begin position="24"/>
        <end position="320"/>
    </location>
</feature>
<feature type="domain" description="AB hydrolase-1" evidence="2">
    <location>
        <begin position="66"/>
        <end position="152"/>
    </location>
</feature>
<dbReference type="AlphaFoldDB" id="C7RMY6"/>
<dbReference type="Pfam" id="PF00561">
    <property type="entry name" value="Abhydrolase_1"/>
    <property type="match status" value="1"/>
</dbReference>
<sequence length="320" mass="34150" precursor="true">MKSVFPLMAAAALAGCAASPPLAGDSLSDPGRLPAAHVAVKVPGLGPCHDAADRTLYLSPDQPVNVLVHGCRGSAGRFRSLAEVLAFHGQQTVCFGYDDRDSLMLSSGQLARTVDQLAGHLETPQITVIGHSMGGLIARKALVADRPDPVRKPDLDLRLVTVSAPFAGIASARMCAVTALRLATLGLNDLACWLISGDNWYEITHASAFIRQPGQLAPQVRSHLKVVTDERNTCRRRDAAGQCLKDDYIFSLAEQRYPPVTEAPDTTDVEVAAGHVEIVGESGVTPDKLITVLQQQGIVLPTPPDRRSAFDKLLARLYAP</sequence>
<accession>C7RMY6</accession>
<evidence type="ECO:0000313" key="3">
    <source>
        <dbReference type="EMBL" id="ACV35353.1"/>
    </source>
</evidence>
<protein>
    <submittedName>
        <fullName evidence="3">PGAP1 family protein</fullName>
    </submittedName>
</protein>
<feature type="signal peptide" evidence="1">
    <location>
        <begin position="1"/>
        <end position="23"/>
    </location>
</feature>
<dbReference type="PANTHER" id="PTHR37946">
    <property type="entry name" value="SLL1969 PROTEIN"/>
    <property type="match status" value="1"/>
</dbReference>
<evidence type="ECO:0000259" key="2">
    <source>
        <dbReference type="Pfam" id="PF00561"/>
    </source>
</evidence>
<dbReference type="HOGENOM" id="CLU_867731_0_0_4"/>
<evidence type="ECO:0000256" key="1">
    <source>
        <dbReference type="SAM" id="SignalP"/>
    </source>
</evidence>
<dbReference type="InterPro" id="IPR000073">
    <property type="entry name" value="AB_hydrolase_1"/>
</dbReference>
<organism evidence="3">
    <name type="scientific">Accumulibacter regalis</name>
    <dbReference type="NCBI Taxonomy" id="522306"/>
    <lineage>
        <taxon>Bacteria</taxon>
        <taxon>Pseudomonadati</taxon>
        <taxon>Pseudomonadota</taxon>
        <taxon>Betaproteobacteria</taxon>
        <taxon>Candidatus Accumulibacter</taxon>
    </lineage>
</organism>
<dbReference type="Gene3D" id="3.40.50.1820">
    <property type="entry name" value="alpha/beta hydrolase"/>
    <property type="match status" value="1"/>
</dbReference>
<dbReference type="InterPro" id="IPR029058">
    <property type="entry name" value="AB_hydrolase_fold"/>
</dbReference>
<reference evidence="3" key="2">
    <citation type="submission" date="2009-09" db="EMBL/GenBank/DDBJ databases">
        <title>Complete sequence of chromosome of Candidatus Accumulibacter phosphatis clade IIA str. UW-1.</title>
        <authorList>
            <consortium name="US DOE Joint Genome Institute"/>
            <person name="Martin H.G."/>
            <person name="Ivanova N."/>
            <person name="Kunin V."/>
            <person name="Warnecke F."/>
            <person name="Barry K."/>
            <person name="He S."/>
            <person name="Salamov A."/>
            <person name="Szeto E."/>
            <person name="Dalin E."/>
            <person name="Pangilinan J.L."/>
            <person name="Lapidus A."/>
            <person name="Lowry S."/>
            <person name="Kyrpides N.C."/>
            <person name="McMahon K.D."/>
            <person name="Hugenholtz P."/>
        </authorList>
    </citation>
    <scope>NUCLEOTIDE SEQUENCE [LARGE SCALE GENOMIC DNA]</scope>
    <source>
        <strain evidence="3">UW-1</strain>
    </source>
</reference>
<proteinExistence type="predicted"/>
<dbReference type="PANTHER" id="PTHR37946:SF1">
    <property type="entry name" value="SLL1969 PROTEIN"/>
    <property type="match status" value="1"/>
</dbReference>
<dbReference type="eggNOG" id="COG1075">
    <property type="taxonomic scope" value="Bacteria"/>
</dbReference>
<dbReference type="EMBL" id="CP001715">
    <property type="protein sequence ID" value="ACV35353.1"/>
    <property type="molecule type" value="Genomic_DNA"/>
</dbReference>
<keyword evidence="1" id="KW-0732">Signal</keyword>
<dbReference type="OrthoDB" id="556502at2"/>
<name>C7RMY6_ACCRE</name>
<dbReference type="PROSITE" id="PS51257">
    <property type="entry name" value="PROKAR_LIPOPROTEIN"/>
    <property type="match status" value="1"/>
</dbReference>
<reference evidence="3" key="1">
    <citation type="submission" date="2009-08" db="EMBL/GenBank/DDBJ databases">
        <authorList>
            <consortium name="US DOE Joint Genome Institute"/>
            <person name="Lucas S."/>
            <person name="Copeland A."/>
            <person name="Lapidus A."/>
            <person name="Glavina del Rio T."/>
            <person name="Dalin E."/>
            <person name="Tice H."/>
            <person name="Bruce D."/>
            <person name="Barry K."/>
            <person name="Pitluck S."/>
            <person name="Lowry S."/>
            <person name="Larimer F."/>
            <person name="Land M."/>
            <person name="Hauser L."/>
            <person name="Kyrpides N."/>
            <person name="Ivanova N."/>
            <person name="McMahon K.D."/>
            <person name="Hugenholtz P."/>
        </authorList>
    </citation>
    <scope>NUCLEOTIDE SEQUENCE</scope>
    <source>
        <strain evidence="3">UW-1</strain>
    </source>
</reference>
<dbReference type="SUPFAM" id="SSF53474">
    <property type="entry name" value="alpha/beta-Hydrolases"/>
    <property type="match status" value="1"/>
</dbReference>
<gene>
    <name evidence="3" type="ordered locus">CAP2UW1_2057</name>
</gene>